<evidence type="ECO:0000259" key="7">
    <source>
        <dbReference type="Pfam" id="PF00593"/>
    </source>
</evidence>
<name>A0A0N9UTX9_SPHMC</name>
<dbReference type="PATRIC" id="fig|33050.5.peg.661"/>
<accession>A0A0N9UTX9</accession>
<evidence type="ECO:0000313" key="10">
    <source>
        <dbReference type="Proteomes" id="UP000058074"/>
    </source>
</evidence>
<protein>
    <submittedName>
        <fullName evidence="9">TonB-dependent receptor</fullName>
    </submittedName>
</protein>
<feature type="signal peptide" evidence="6">
    <location>
        <begin position="1"/>
        <end position="22"/>
    </location>
</feature>
<feature type="chain" id="PRO_5006039042" evidence="6">
    <location>
        <begin position="23"/>
        <end position="978"/>
    </location>
</feature>
<feature type="domain" description="TonB-dependent receptor plug" evidence="8">
    <location>
        <begin position="58"/>
        <end position="174"/>
    </location>
</feature>
<dbReference type="Proteomes" id="UP000058074">
    <property type="component" value="Chromosome"/>
</dbReference>
<feature type="domain" description="TonB-dependent receptor-like beta-barrel" evidence="7">
    <location>
        <begin position="534"/>
        <end position="945"/>
    </location>
</feature>
<dbReference type="KEGG" id="smag:AN936_03170"/>
<sequence>MKPVLAMSALLAGASWITPAIAQQESPPASDQADEGSSDTPRDGIVVTGTRIARPELDFANPVTSYSAATIEQSGQTSLADFLVQSPALVGSRTGDLTGGSNPDFGEAGLDLLNLRNLGTDRTLVLVDGRRHVSGLAGSAAVDINAIPTDLVETVDVLTGGASAIYGADGVSGVVNFRLKHDFEGLTARGQIGISEYGDGGNQFGALTWGKNFAGGRGNIAVAYEYNRDARVSDQDRPYLRNPVAANLYRNQGDIPDDPNIPDNIIYNDVRYADSSRFGAVDVDFDFAADFEGNGRVYDRGLVLEESGGYTQGGSSTPVDGYQGDLFPGIERHLVNALGHYEFSDAFNLFAEGKYVRTRTRSLSQPNYDFYLFQTAENPFMPQSIRDAIVPGAAAEYFEDPDTPDGVLITRDNFDMGINTEDVTRKTLRGVIGVNGAISEHAKYELSYVYGQTKTRVLSRGNRLEAQWQAAIDVVTDPDTGLPVCRSSLDPDAPPELDGCIPYNIYGENVRDPAAIDFVTTDSISFSKVTQQVVSGSISGDFGALFELPGGPIGFAIGGEYRRERSRFDPDPAISAGLTWAGAVQPASGGFTVKEAFGELNVPLLKEMPFAHLLSFGAAIRSSDYSTIGNTTTWKVDGVYAPVRDISFRATYSQAVRAPNIAELFAPASSSYNFIVDPCDTAETNNGTANREANCAALLTALGVDPTTFSPSSTPQASVFTEGLAGGNVNLREETAKTWTAGVVLRPSFLPGFSLSADWYDIKIKDAINTPQAEELAELCVDQPTLDNQFCPGITRDPDTGYIIGFNVKPDNVAGFRTAGLDLTLAYRLRTDNLGTFNISLVGNYLDRLEFVASPGATLDSDRGEQYIPKYSASFDLGWQKGPVTVAYGITWFSKTDRFVAEDLAGDPDYSDPRFFKVKEKWEHDLQVGIDVGDRFNVYAGVNNLFDEKPAFGYASYPVSAMGRYFYTGVKVVLGAAK</sequence>
<dbReference type="GO" id="GO:0009279">
    <property type="term" value="C:cell outer membrane"/>
    <property type="evidence" value="ECO:0007669"/>
    <property type="project" value="UniProtKB-SubCell"/>
</dbReference>
<keyword evidence="3" id="KW-0998">Cell outer membrane</keyword>
<keyword evidence="2 4" id="KW-0472">Membrane</keyword>
<evidence type="ECO:0000256" key="3">
    <source>
        <dbReference type="ARBA" id="ARBA00023237"/>
    </source>
</evidence>
<dbReference type="InterPro" id="IPR036942">
    <property type="entry name" value="Beta-barrel_TonB_sf"/>
</dbReference>
<keyword evidence="6" id="KW-0732">Signal</keyword>
<dbReference type="RefSeq" id="WP_054586863.1">
    <property type="nucleotide sequence ID" value="NZ_CP012700.1"/>
</dbReference>
<evidence type="ECO:0000259" key="8">
    <source>
        <dbReference type="Pfam" id="PF07715"/>
    </source>
</evidence>
<evidence type="ECO:0000256" key="2">
    <source>
        <dbReference type="ARBA" id="ARBA00023136"/>
    </source>
</evidence>
<dbReference type="Gene3D" id="2.170.130.10">
    <property type="entry name" value="TonB-dependent receptor, plug domain"/>
    <property type="match status" value="1"/>
</dbReference>
<proteinExistence type="inferred from homology"/>
<feature type="region of interest" description="Disordered" evidence="5">
    <location>
        <begin position="23"/>
        <end position="45"/>
    </location>
</feature>
<comment type="subcellular location">
    <subcellularLocation>
        <location evidence="1 4">Cell outer membrane</location>
    </subcellularLocation>
</comment>
<gene>
    <name evidence="9" type="ORF">AN936_03170</name>
</gene>
<evidence type="ECO:0000313" key="9">
    <source>
        <dbReference type="EMBL" id="ALH79402.1"/>
    </source>
</evidence>
<dbReference type="PANTHER" id="PTHR47234:SF2">
    <property type="entry name" value="TONB-DEPENDENT RECEPTOR"/>
    <property type="match status" value="1"/>
</dbReference>
<evidence type="ECO:0000256" key="6">
    <source>
        <dbReference type="SAM" id="SignalP"/>
    </source>
</evidence>
<reference evidence="9 10" key="1">
    <citation type="journal article" date="2015" name="Genome Announc.">
        <title>Complete Genome Sequence of Polypropylene Glycol- and Polyethylene Glycol-Degrading Sphingopyxis macrogoltabida Strain EY-1.</title>
        <authorList>
            <person name="Ohtsubo Y."/>
            <person name="Nagata Y."/>
            <person name="Numata M."/>
            <person name="Tsuchikane K."/>
            <person name="Hosoyama A."/>
            <person name="Yamazoe A."/>
            <person name="Tsuda M."/>
            <person name="Fujita N."/>
            <person name="Kawai F."/>
        </authorList>
    </citation>
    <scope>NUCLEOTIDE SEQUENCE [LARGE SCALE GENOMIC DNA]</scope>
    <source>
        <strain evidence="9 10">EY-1</strain>
    </source>
</reference>
<dbReference type="EMBL" id="CP012700">
    <property type="protein sequence ID" value="ALH79402.1"/>
    <property type="molecule type" value="Genomic_DNA"/>
</dbReference>
<keyword evidence="9" id="KW-0675">Receptor</keyword>
<dbReference type="PANTHER" id="PTHR47234">
    <property type="match status" value="1"/>
</dbReference>
<dbReference type="AlphaFoldDB" id="A0A0N9UTX9"/>
<comment type="similarity">
    <text evidence="4">Belongs to the TonB-dependent receptor family.</text>
</comment>
<organism evidence="9 10">
    <name type="scientific">Sphingopyxis macrogoltabida</name>
    <name type="common">Sphingomonas macrogoltabidus</name>
    <dbReference type="NCBI Taxonomy" id="33050"/>
    <lineage>
        <taxon>Bacteria</taxon>
        <taxon>Pseudomonadati</taxon>
        <taxon>Pseudomonadota</taxon>
        <taxon>Alphaproteobacteria</taxon>
        <taxon>Sphingomonadales</taxon>
        <taxon>Sphingomonadaceae</taxon>
        <taxon>Sphingopyxis</taxon>
    </lineage>
</organism>
<dbReference type="InterPro" id="IPR012910">
    <property type="entry name" value="Plug_dom"/>
</dbReference>
<evidence type="ECO:0000256" key="5">
    <source>
        <dbReference type="SAM" id="MobiDB-lite"/>
    </source>
</evidence>
<evidence type="ECO:0000256" key="1">
    <source>
        <dbReference type="ARBA" id="ARBA00004442"/>
    </source>
</evidence>
<dbReference type="Pfam" id="PF00593">
    <property type="entry name" value="TonB_dep_Rec_b-barrel"/>
    <property type="match status" value="1"/>
</dbReference>
<dbReference type="InterPro" id="IPR037066">
    <property type="entry name" value="Plug_dom_sf"/>
</dbReference>
<keyword evidence="4" id="KW-0798">TonB box</keyword>
<evidence type="ECO:0000256" key="4">
    <source>
        <dbReference type="RuleBase" id="RU003357"/>
    </source>
</evidence>
<dbReference type="Gene3D" id="2.40.170.20">
    <property type="entry name" value="TonB-dependent receptor, beta-barrel domain"/>
    <property type="match status" value="1"/>
</dbReference>
<dbReference type="SUPFAM" id="SSF56935">
    <property type="entry name" value="Porins"/>
    <property type="match status" value="1"/>
</dbReference>
<dbReference type="Pfam" id="PF07715">
    <property type="entry name" value="Plug"/>
    <property type="match status" value="1"/>
</dbReference>
<dbReference type="InterPro" id="IPR000531">
    <property type="entry name" value="Beta-barrel_TonB"/>
</dbReference>